<dbReference type="Proteomes" id="UP000192527">
    <property type="component" value="Chromosome"/>
</dbReference>
<dbReference type="GO" id="GO:0008270">
    <property type="term" value="F:zinc ion binding"/>
    <property type="evidence" value="ECO:0007669"/>
    <property type="project" value="InterPro"/>
</dbReference>
<dbReference type="EMBL" id="CP020772">
    <property type="protein sequence ID" value="ARI79042.1"/>
    <property type="molecule type" value="Genomic_DNA"/>
</dbReference>
<evidence type="ECO:0000313" key="2">
    <source>
        <dbReference type="Proteomes" id="UP000192527"/>
    </source>
</evidence>
<dbReference type="Pfam" id="PF20393">
    <property type="entry name" value="Pro_CA_2"/>
    <property type="match status" value="1"/>
</dbReference>
<evidence type="ECO:0008006" key="3">
    <source>
        <dbReference type="Google" id="ProtNLM"/>
    </source>
</evidence>
<proteinExistence type="predicted"/>
<organism evidence="1 2">
    <name type="scientific">Halobacillus mangrovi</name>
    <dbReference type="NCBI Taxonomy" id="402384"/>
    <lineage>
        <taxon>Bacteria</taxon>
        <taxon>Bacillati</taxon>
        <taxon>Bacillota</taxon>
        <taxon>Bacilli</taxon>
        <taxon>Bacillales</taxon>
        <taxon>Bacillaceae</taxon>
        <taxon>Halobacillus</taxon>
    </lineage>
</organism>
<dbReference type="AlphaFoldDB" id="A0A1W6A0L0"/>
<name>A0A1W6A0L0_9BACI</name>
<dbReference type="RefSeq" id="WP_085031688.1">
    <property type="nucleotide sequence ID" value="NZ_CP020772.1"/>
</dbReference>
<dbReference type="KEGG" id="hmn:HM131_20395"/>
<gene>
    <name evidence="1" type="ORF">HM131_20395</name>
</gene>
<protein>
    <recommendedName>
        <fullName evidence="3">Carbonic anhydrase</fullName>
    </recommendedName>
</protein>
<accession>A0A1W6A0L0</accession>
<sequence length="127" mass="14130">MSKATFATAINCMDGRVQLPVIHWMKENYQVEYIDMITEAGPNHFILNGTEEGLESMKSKVNISTEKHGSEVVAVVGHHDCAGNPIGKNEKVAQTKKSLEIIRSWEPSVTVIGLYVNESWEVEVISE</sequence>
<dbReference type="OrthoDB" id="9794613at2"/>
<dbReference type="InterPro" id="IPR036874">
    <property type="entry name" value="Carbonic_anhydrase_sf"/>
</dbReference>
<dbReference type="STRING" id="402384.HM131_20395"/>
<evidence type="ECO:0000313" key="1">
    <source>
        <dbReference type="EMBL" id="ARI79042.1"/>
    </source>
</evidence>
<reference evidence="1 2" key="1">
    <citation type="submission" date="2017-04" db="EMBL/GenBank/DDBJ databases">
        <title>The whole genome sequencing and assembly of Halobacillus mangrovi strain.</title>
        <authorList>
            <person name="Lee S.-J."/>
            <person name="Park M.-K."/>
            <person name="Kim J.-Y."/>
            <person name="Lee Y.-J."/>
            <person name="Yi H."/>
            <person name="Bahn Y.-S."/>
            <person name="Kim J.F."/>
            <person name="Lee D.-W."/>
        </authorList>
    </citation>
    <scope>NUCLEOTIDE SEQUENCE [LARGE SCALE GENOMIC DNA]</scope>
    <source>
        <strain evidence="1 2">KTB 131</strain>
    </source>
</reference>
<dbReference type="SUPFAM" id="SSF53056">
    <property type="entry name" value="beta-carbonic anhydrase, cab"/>
    <property type="match status" value="1"/>
</dbReference>
<keyword evidence="2" id="KW-1185">Reference proteome</keyword>
<dbReference type="GO" id="GO:0004089">
    <property type="term" value="F:carbonate dehydratase activity"/>
    <property type="evidence" value="ECO:0007669"/>
    <property type="project" value="InterPro"/>
</dbReference>
<dbReference type="InterPro" id="IPR046871">
    <property type="entry name" value="Pro_CA_2"/>
</dbReference>